<dbReference type="Gene3D" id="3.10.20.320">
    <property type="entry name" value="Putative peptidoglycan bound protein (lpxtg motif)"/>
    <property type="match status" value="1"/>
</dbReference>
<keyword evidence="2" id="KW-1185">Reference proteome</keyword>
<organism evidence="1 2">
    <name type="scientific">Lapidilactobacillus mulanensis</name>
    <dbReference type="NCBI Taxonomy" id="2485999"/>
    <lineage>
        <taxon>Bacteria</taxon>
        <taxon>Bacillati</taxon>
        <taxon>Bacillota</taxon>
        <taxon>Bacilli</taxon>
        <taxon>Lactobacillales</taxon>
        <taxon>Lactobacillaceae</taxon>
        <taxon>Lapidilactobacillus</taxon>
    </lineage>
</organism>
<sequence>MTAANGDVTTVVTTTIVYKKHADVHVPVNTNKDQTIAIDEKGNTITPSSDYHLMSTSDPVKSVVTAENGDTTTTYTTTETYHLIAHSTKEITVNVDSAGKVLDTIDGYDEVSRSTDAGKDTVAANGDIIKTVTTTVTYTKHVESASYVVVINDANTGKKITSLEVVENLHEGDEIVVNAPEVNSKYGLVSPSSQTVTLKGGLNTVVFTAKLKVAYSVQFVDESGNVISTPQTDITGKYEGDSLTVNAPSIPDGYELVGQSSQSITLGSTNNVVKFVIKKKTVANDASYTVLGWDSSYAMMFTNTITGKHVGDVITVTAPDKSSDGYSIVGDKSKTITLAAGDNEVEFDYELTDPDAYANATLDAFIKYANEVRTGTYADAAKDEQAYKDAGVNMEYDLDFDAFAKEANYTAYNVVDALNKAAQLHANEMAEWSSEIGGDVVLTQHPHEWRDGSYGPTQDGSTILDGTGYGVDSLSEDAAIADIQGTPEENAKQLFNQFVLQDRMHHHSILSSVVEASGVAVKYGQNPDGSSFIVLIYIDYTKTDHTIPVDPSK</sequence>
<accession>A0ABW4DRN9</accession>
<dbReference type="Proteomes" id="UP001597244">
    <property type="component" value="Unassembled WGS sequence"/>
</dbReference>
<name>A0ABW4DRN9_9LACO</name>
<gene>
    <name evidence="1" type="ORF">ACFQ4L_05970</name>
</gene>
<evidence type="ECO:0000313" key="2">
    <source>
        <dbReference type="Proteomes" id="UP001597244"/>
    </source>
</evidence>
<comment type="caution">
    <text evidence="1">The sequence shown here is derived from an EMBL/GenBank/DDBJ whole genome shotgun (WGS) entry which is preliminary data.</text>
</comment>
<protein>
    <submittedName>
        <fullName evidence="1">MucBP domain-containing protein</fullName>
    </submittedName>
</protein>
<proteinExistence type="predicted"/>
<dbReference type="RefSeq" id="WP_379894795.1">
    <property type="nucleotide sequence ID" value="NZ_JBHTOF010000066.1"/>
</dbReference>
<evidence type="ECO:0000313" key="1">
    <source>
        <dbReference type="EMBL" id="MFD1465625.1"/>
    </source>
</evidence>
<reference evidence="2" key="1">
    <citation type="journal article" date="2019" name="Int. J. Syst. Evol. Microbiol.">
        <title>The Global Catalogue of Microorganisms (GCM) 10K type strain sequencing project: providing services to taxonomists for standard genome sequencing and annotation.</title>
        <authorList>
            <consortium name="The Broad Institute Genomics Platform"/>
            <consortium name="The Broad Institute Genome Sequencing Center for Infectious Disease"/>
            <person name="Wu L."/>
            <person name="Ma J."/>
        </authorList>
    </citation>
    <scope>NUCLEOTIDE SEQUENCE [LARGE SCALE GENOMIC DNA]</scope>
    <source>
        <strain evidence="2">CCM 8951</strain>
    </source>
</reference>
<dbReference type="EMBL" id="JBHTOF010000066">
    <property type="protein sequence ID" value="MFD1465625.1"/>
    <property type="molecule type" value="Genomic_DNA"/>
</dbReference>